<comment type="caution">
    <text evidence="8">The sequence shown here is derived from an EMBL/GenBank/DDBJ whole genome shotgun (WGS) entry which is preliminary data.</text>
</comment>
<dbReference type="CDD" id="cd18011">
    <property type="entry name" value="DEXDc_RapA"/>
    <property type="match status" value="1"/>
</dbReference>
<dbReference type="GO" id="GO:0140097">
    <property type="term" value="F:catalytic activity, acting on DNA"/>
    <property type="evidence" value="ECO:0007669"/>
    <property type="project" value="UniProtKB-ARBA"/>
</dbReference>
<dbReference type="Pfam" id="PF00271">
    <property type="entry name" value="Helicase_C"/>
    <property type="match status" value="1"/>
</dbReference>
<dbReference type="InterPro" id="IPR038718">
    <property type="entry name" value="SNF2-like_sf"/>
</dbReference>
<name>A0A7C1GBV6_9CREN</name>
<gene>
    <name evidence="8" type="ORF">ENN26_06190</name>
</gene>
<proteinExistence type="predicted"/>
<dbReference type="InterPro" id="IPR057342">
    <property type="entry name" value="DEXDc_RapA"/>
</dbReference>
<dbReference type="EMBL" id="DSAY01000111">
    <property type="protein sequence ID" value="HDP15345.1"/>
    <property type="molecule type" value="Genomic_DNA"/>
</dbReference>
<dbReference type="SUPFAM" id="SSF52540">
    <property type="entry name" value="P-loop containing nucleoside triphosphate hydrolases"/>
    <property type="match status" value="2"/>
</dbReference>
<evidence type="ECO:0000259" key="6">
    <source>
        <dbReference type="PROSITE" id="PS51192"/>
    </source>
</evidence>
<feature type="coiled-coil region" evidence="5">
    <location>
        <begin position="602"/>
        <end position="636"/>
    </location>
</feature>
<dbReference type="SMART" id="SM00487">
    <property type="entry name" value="DEXDc"/>
    <property type="match status" value="1"/>
</dbReference>
<keyword evidence="2" id="KW-0378">Hydrolase</keyword>
<dbReference type="Gene3D" id="3.40.50.300">
    <property type="entry name" value="P-loop containing nucleotide triphosphate hydrolases"/>
    <property type="match status" value="1"/>
</dbReference>
<dbReference type="PROSITE" id="PS51192">
    <property type="entry name" value="HELICASE_ATP_BIND_1"/>
    <property type="match status" value="1"/>
</dbReference>
<dbReference type="InterPro" id="IPR049730">
    <property type="entry name" value="SNF2/RAD54-like_C"/>
</dbReference>
<dbReference type="Pfam" id="PF00176">
    <property type="entry name" value="SNF2-rel_dom"/>
    <property type="match status" value="1"/>
</dbReference>
<feature type="domain" description="Helicase C-terminal" evidence="7">
    <location>
        <begin position="400"/>
        <end position="563"/>
    </location>
</feature>
<keyword evidence="3" id="KW-0347">Helicase</keyword>
<reference evidence="8" key="1">
    <citation type="journal article" date="2020" name="mSystems">
        <title>Genome- and Community-Level Interaction Insights into Carbon Utilization and Element Cycling Functions of Hydrothermarchaeota in Hydrothermal Sediment.</title>
        <authorList>
            <person name="Zhou Z."/>
            <person name="Liu Y."/>
            <person name="Xu W."/>
            <person name="Pan J."/>
            <person name="Luo Z.H."/>
            <person name="Li M."/>
        </authorList>
    </citation>
    <scope>NUCLEOTIDE SEQUENCE [LARGE SCALE GENOMIC DNA]</scope>
    <source>
        <strain evidence="8">SpSt-116</strain>
    </source>
</reference>
<accession>A0A7C1GBV6</accession>
<evidence type="ECO:0000256" key="4">
    <source>
        <dbReference type="ARBA" id="ARBA00022840"/>
    </source>
</evidence>
<dbReference type="PANTHER" id="PTHR45766">
    <property type="entry name" value="DNA ANNEALING HELICASE AND ENDONUCLEASE ZRANB3 FAMILY MEMBER"/>
    <property type="match status" value="1"/>
</dbReference>
<dbReference type="PROSITE" id="PS51194">
    <property type="entry name" value="HELICASE_CTER"/>
    <property type="match status" value="1"/>
</dbReference>
<dbReference type="Gene3D" id="3.40.50.10810">
    <property type="entry name" value="Tandem AAA-ATPase domain"/>
    <property type="match status" value="1"/>
</dbReference>
<evidence type="ECO:0000256" key="2">
    <source>
        <dbReference type="ARBA" id="ARBA00022801"/>
    </source>
</evidence>
<dbReference type="InterPro" id="IPR001650">
    <property type="entry name" value="Helicase_C-like"/>
</dbReference>
<keyword evidence="4" id="KW-0067">ATP-binding</keyword>
<dbReference type="Pfam" id="PF13020">
    <property type="entry name" value="NOV_C"/>
    <property type="match status" value="1"/>
</dbReference>
<organism evidence="8">
    <name type="scientific">Thermofilum adornatum</name>
    <dbReference type="NCBI Taxonomy" id="1365176"/>
    <lineage>
        <taxon>Archaea</taxon>
        <taxon>Thermoproteota</taxon>
        <taxon>Thermoprotei</taxon>
        <taxon>Thermofilales</taxon>
        <taxon>Thermofilaceae</taxon>
        <taxon>Thermofilum</taxon>
    </lineage>
</organism>
<evidence type="ECO:0000256" key="5">
    <source>
        <dbReference type="SAM" id="Coils"/>
    </source>
</evidence>
<dbReference type="GO" id="GO:0005524">
    <property type="term" value="F:ATP binding"/>
    <property type="evidence" value="ECO:0007669"/>
    <property type="project" value="UniProtKB-KW"/>
</dbReference>
<feature type="domain" description="Helicase ATP-binding" evidence="6">
    <location>
        <begin position="43"/>
        <end position="209"/>
    </location>
</feature>
<dbReference type="InterPro" id="IPR027417">
    <property type="entry name" value="P-loop_NTPase"/>
</dbReference>
<dbReference type="GO" id="GO:0016787">
    <property type="term" value="F:hydrolase activity"/>
    <property type="evidence" value="ECO:0007669"/>
    <property type="project" value="UniProtKB-KW"/>
</dbReference>
<sequence>MALSLVHDVLDLYSRYNPILYLGLQRARPPVYPYLHQAEFLARTMVRVPVRVFVADEIGLGKTVTAISTAKRLSDLGLAKRVLILVPRILVRQWLLELGRFGIRVTRIERANFQSLSLSGFPEGFYVASMDLVKRERYMDKILGVSWDLLIVDEAHRVGKSSAKKETQRYRFVSRIAVDKSKHILLLSATPHRGDPKDYLSRLMLLDPSLTTDFQSLDKVVFYSATQNVLVFRRTKLDVNNVYEGEKVFPGCSVSAVIVPATREESEFHKSLMTFLRTKILDYHRVSGTEPRALGLLNALIFKRASSSPAAAINTMQVILEKRAYWLQHRVIAEKDLRKRINLAKALLGTGFEEYEEDVDPDKVVEEFAERCSILFSENDVRKLQRLVQLAKASMTNDSRLKGVVSLVEQHVSRGDKVILFTEFKDTAHYLFDALVKVLGRENVRLLTSDEAAREEELMSIRSWLEENGKRVLVATDVASEGLNLQVANVLINYEPPWSPIKLEQRIGRVWRLGQKKDVNVYTVFLAVDSDKDVLDVLYKKLIAMGRALGKLEKPPVGEEAYVIDFEERREPQPVTLSVKSGSRLKKVSEYTLRRQYIEKGREGFERLVDSIARTIQQLQKDLEKVSGSKRLTREQIMQFMEKTTGFTSSKEALSYVARLVKAIGKRYPDLVQNKDGKIYVKAPGGALVPLDKAQEAIITLLSNIASRESKAKSAVPIIVSTGERDQEVRIYVVGISFRGGPTLYREPVAISDDGRIFRGKELLEILARAIENKYFDTVDTDVENHVPATDKHMLTLHIQGLARDLANDYERYRSQVAQQNLLREKSPQRLIESLSVEEPRLIGKIFFTSRASRLSEESLSLEEKAEIEAEAMRIAMEHERQQGREPLDVHEREHYDILSRDPVSGEVRYIEVKGHAGPSLMVELTEDEYRFASQNRDRYWIYIVRNIKLGRPELIPIRDPISKIDFRPVGALKFVGVPRGDLYGTS</sequence>
<dbReference type="InterPro" id="IPR024975">
    <property type="entry name" value="NOV_C"/>
</dbReference>
<keyword evidence="1" id="KW-0547">Nucleotide-binding</keyword>
<dbReference type="InterPro" id="IPR014001">
    <property type="entry name" value="Helicase_ATP-bd"/>
</dbReference>
<evidence type="ECO:0000313" key="8">
    <source>
        <dbReference type="EMBL" id="HDP15345.1"/>
    </source>
</evidence>
<dbReference type="SMART" id="SM00490">
    <property type="entry name" value="HELICc"/>
    <property type="match status" value="1"/>
</dbReference>
<evidence type="ECO:0000256" key="1">
    <source>
        <dbReference type="ARBA" id="ARBA00022741"/>
    </source>
</evidence>
<evidence type="ECO:0000259" key="7">
    <source>
        <dbReference type="PROSITE" id="PS51194"/>
    </source>
</evidence>
<keyword evidence="5" id="KW-0175">Coiled coil</keyword>
<protein>
    <submittedName>
        <fullName evidence="8">DUF3883 domain-containing protein</fullName>
    </submittedName>
</protein>
<dbReference type="GO" id="GO:0004386">
    <property type="term" value="F:helicase activity"/>
    <property type="evidence" value="ECO:0007669"/>
    <property type="project" value="UniProtKB-KW"/>
</dbReference>
<evidence type="ECO:0000256" key="3">
    <source>
        <dbReference type="ARBA" id="ARBA00022806"/>
    </source>
</evidence>
<dbReference type="PANTHER" id="PTHR45766:SF6">
    <property type="entry name" value="SWI_SNF-RELATED MATRIX-ASSOCIATED ACTIN-DEPENDENT REGULATOR OF CHROMATIN SUBFAMILY A-LIKE PROTEIN 1"/>
    <property type="match status" value="1"/>
</dbReference>
<dbReference type="AlphaFoldDB" id="A0A7C1GBV6"/>
<dbReference type="CDD" id="cd18793">
    <property type="entry name" value="SF2_C_SNF"/>
    <property type="match status" value="1"/>
</dbReference>
<dbReference type="InterPro" id="IPR000330">
    <property type="entry name" value="SNF2_N"/>
</dbReference>